<sequence>MPPSASPPAAFLVGPRPEPPPLSASPLAASPAGRLLLRSRAATPPPRSRSGPARPWPGLALRAASAPLTVANPSPGHLLHLGSCGTVYHAQWYGSDVADKVFSMQEYSEEMINTFRQECEEACGGARREWAVAAVALSCASPPLALAPPTS</sequence>
<dbReference type="SUPFAM" id="SSF56112">
    <property type="entry name" value="Protein kinase-like (PK-like)"/>
    <property type="match status" value="1"/>
</dbReference>
<evidence type="ECO:0000313" key="3">
    <source>
        <dbReference type="Proteomes" id="UP001341281"/>
    </source>
</evidence>
<dbReference type="AlphaFoldDB" id="A0AAQ3TXN2"/>
<dbReference type="Proteomes" id="UP001341281">
    <property type="component" value="Chromosome 06"/>
</dbReference>
<reference evidence="2 3" key="1">
    <citation type="submission" date="2024-02" db="EMBL/GenBank/DDBJ databases">
        <title>High-quality chromosome-scale genome assembly of Pensacola bahiagrass (Paspalum notatum Flugge var. saurae).</title>
        <authorList>
            <person name="Vega J.M."/>
            <person name="Podio M."/>
            <person name="Orjuela J."/>
            <person name="Siena L.A."/>
            <person name="Pessino S.C."/>
            <person name="Combes M.C."/>
            <person name="Mariac C."/>
            <person name="Albertini E."/>
            <person name="Pupilli F."/>
            <person name="Ortiz J.P.A."/>
            <person name="Leblanc O."/>
        </authorList>
    </citation>
    <scope>NUCLEOTIDE SEQUENCE [LARGE SCALE GENOMIC DNA]</scope>
    <source>
        <strain evidence="2">R1</strain>
        <tissue evidence="2">Leaf</tissue>
    </source>
</reference>
<accession>A0AAQ3TXN2</accession>
<evidence type="ECO:0000313" key="2">
    <source>
        <dbReference type="EMBL" id="WVZ81541.1"/>
    </source>
</evidence>
<protein>
    <submittedName>
        <fullName evidence="2">Uncharacterized protein</fullName>
    </submittedName>
</protein>
<feature type="compositionally biased region" description="Low complexity" evidence="1">
    <location>
        <begin position="24"/>
        <end position="57"/>
    </location>
</feature>
<organism evidence="2 3">
    <name type="scientific">Paspalum notatum var. saurae</name>
    <dbReference type="NCBI Taxonomy" id="547442"/>
    <lineage>
        <taxon>Eukaryota</taxon>
        <taxon>Viridiplantae</taxon>
        <taxon>Streptophyta</taxon>
        <taxon>Embryophyta</taxon>
        <taxon>Tracheophyta</taxon>
        <taxon>Spermatophyta</taxon>
        <taxon>Magnoliopsida</taxon>
        <taxon>Liliopsida</taxon>
        <taxon>Poales</taxon>
        <taxon>Poaceae</taxon>
        <taxon>PACMAD clade</taxon>
        <taxon>Panicoideae</taxon>
        <taxon>Andropogonodae</taxon>
        <taxon>Paspaleae</taxon>
        <taxon>Paspalinae</taxon>
        <taxon>Paspalum</taxon>
    </lineage>
</organism>
<gene>
    <name evidence="2" type="ORF">U9M48_028907</name>
</gene>
<dbReference type="Gene3D" id="3.30.200.20">
    <property type="entry name" value="Phosphorylase Kinase, domain 1"/>
    <property type="match status" value="1"/>
</dbReference>
<keyword evidence="3" id="KW-1185">Reference proteome</keyword>
<dbReference type="InterPro" id="IPR011009">
    <property type="entry name" value="Kinase-like_dom_sf"/>
</dbReference>
<name>A0AAQ3TXN2_PASNO</name>
<proteinExistence type="predicted"/>
<dbReference type="EMBL" id="CP144750">
    <property type="protein sequence ID" value="WVZ81541.1"/>
    <property type="molecule type" value="Genomic_DNA"/>
</dbReference>
<feature type="region of interest" description="Disordered" evidence="1">
    <location>
        <begin position="1"/>
        <end position="58"/>
    </location>
</feature>
<evidence type="ECO:0000256" key="1">
    <source>
        <dbReference type="SAM" id="MobiDB-lite"/>
    </source>
</evidence>